<accession>A0ABN1IJ36</accession>
<dbReference type="EMBL" id="BAAAEU010000008">
    <property type="protein sequence ID" value="GAA0715094.1"/>
    <property type="molecule type" value="Genomic_DNA"/>
</dbReference>
<protein>
    <recommendedName>
        <fullName evidence="3">DUF2946 domain-containing protein</fullName>
    </recommendedName>
</protein>
<organism evidence="1 2">
    <name type="scientific">Dokdonella soli</name>
    <dbReference type="NCBI Taxonomy" id="529810"/>
    <lineage>
        <taxon>Bacteria</taxon>
        <taxon>Pseudomonadati</taxon>
        <taxon>Pseudomonadota</taxon>
        <taxon>Gammaproteobacteria</taxon>
        <taxon>Lysobacterales</taxon>
        <taxon>Rhodanobacteraceae</taxon>
        <taxon>Dokdonella</taxon>
    </lineage>
</organism>
<evidence type="ECO:0000313" key="1">
    <source>
        <dbReference type="EMBL" id="GAA0715094.1"/>
    </source>
</evidence>
<comment type="caution">
    <text evidence="1">The sequence shown here is derived from an EMBL/GenBank/DDBJ whole genome shotgun (WGS) entry which is preliminary data.</text>
</comment>
<evidence type="ECO:0008006" key="3">
    <source>
        <dbReference type="Google" id="ProtNLM"/>
    </source>
</evidence>
<evidence type="ECO:0000313" key="2">
    <source>
        <dbReference type="Proteomes" id="UP001501523"/>
    </source>
</evidence>
<sequence>MRVPFSVVTPSFASSRFRLSRLAHLRVLRLLAFALAMSMFVNGIAASAIPFVSAGVNVGDMHHAAASTHCAHPDQMTPRSAHADRHAGDCPCCLGKVCACGFVCAGWIASPMASVMVLPRTAAPVANATDVYAMVTSRLLRPPIA</sequence>
<reference evidence="1 2" key="1">
    <citation type="journal article" date="2019" name="Int. J. Syst. Evol. Microbiol.">
        <title>The Global Catalogue of Microorganisms (GCM) 10K type strain sequencing project: providing services to taxonomists for standard genome sequencing and annotation.</title>
        <authorList>
            <consortium name="The Broad Institute Genomics Platform"/>
            <consortium name="The Broad Institute Genome Sequencing Center for Infectious Disease"/>
            <person name="Wu L."/>
            <person name="Ma J."/>
        </authorList>
    </citation>
    <scope>NUCLEOTIDE SEQUENCE [LARGE SCALE GENOMIC DNA]</scope>
    <source>
        <strain evidence="1 2">JCM 15421</strain>
    </source>
</reference>
<keyword evidence="2" id="KW-1185">Reference proteome</keyword>
<name>A0ABN1IJ36_9GAMM</name>
<gene>
    <name evidence="1" type="ORF">GCM10009105_20230</name>
</gene>
<proteinExistence type="predicted"/>
<dbReference type="Proteomes" id="UP001501523">
    <property type="component" value="Unassembled WGS sequence"/>
</dbReference>